<comment type="caution">
    <text evidence="2">The sequence shown here is derived from an EMBL/GenBank/DDBJ whole genome shotgun (WGS) entry which is preliminary data.</text>
</comment>
<sequence>MASSNNSSALPAVRDAVAQLPLPVIPQLEGAAWYTHTSLYGARHQPFEAKEGEDVLDYERLEHVGDALLGAEVTLLVHKLFPRLVIGIRTLVKATLVSNQTLAIISSRLGFPSQLRAAAAQLYQLRINPLVQASMFEAYLAQLHIEKGHSAFQSFVTSLYSSLVPVVVQAFRSAKPAAPTAA</sequence>
<accession>A0A2T0AJL2</accession>
<dbReference type="GO" id="GO:0006396">
    <property type="term" value="P:RNA processing"/>
    <property type="evidence" value="ECO:0007669"/>
    <property type="project" value="InterPro"/>
</dbReference>
<evidence type="ECO:0000313" key="3">
    <source>
        <dbReference type="Proteomes" id="UP000239560"/>
    </source>
</evidence>
<dbReference type="AlphaFoldDB" id="A0A2T0AJL2"/>
<evidence type="ECO:0000313" key="2">
    <source>
        <dbReference type="EMBL" id="PRQ78189.1"/>
    </source>
</evidence>
<dbReference type="PROSITE" id="PS50142">
    <property type="entry name" value="RNASE_3_2"/>
    <property type="match status" value="1"/>
</dbReference>
<gene>
    <name evidence="2" type="ORF">AAT19DRAFT_9257</name>
</gene>
<organism evidence="2 3">
    <name type="scientific">Rhodotorula toruloides</name>
    <name type="common">Yeast</name>
    <name type="synonym">Rhodosporidium toruloides</name>
    <dbReference type="NCBI Taxonomy" id="5286"/>
    <lineage>
        <taxon>Eukaryota</taxon>
        <taxon>Fungi</taxon>
        <taxon>Dikarya</taxon>
        <taxon>Basidiomycota</taxon>
        <taxon>Pucciniomycotina</taxon>
        <taxon>Microbotryomycetes</taxon>
        <taxon>Sporidiobolales</taxon>
        <taxon>Sporidiobolaceae</taxon>
        <taxon>Rhodotorula</taxon>
    </lineage>
</organism>
<dbReference type="Pfam" id="PF00636">
    <property type="entry name" value="Ribonuclease_3"/>
    <property type="match status" value="1"/>
</dbReference>
<reference evidence="2 3" key="1">
    <citation type="journal article" date="2018" name="Elife">
        <title>Functional genomics of lipid metabolism in the oleaginous yeast Rhodosporidium toruloides.</title>
        <authorList>
            <person name="Coradetti S.T."/>
            <person name="Pinel D."/>
            <person name="Geiselman G."/>
            <person name="Ito M."/>
            <person name="Mondo S."/>
            <person name="Reilly M.C."/>
            <person name="Cheng Y.F."/>
            <person name="Bauer S."/>
            <person name="Grigoriev I."/>
            <person name="Gladden J.M."/>
            <person name="Simmons B.A."/>
            <person name="Brem R."/>
            <person name="Arkin A.P."/>
            <person name="Skerker J.M."/>
        </authorList>
    </citation>
    <scope>NUCLEOTIDE SEQUENCE [LARGE SCALE GENOMIC DNA]</scope>
    <source>
        <strain evidence="2 3">NBRC 0880</strain>
    </source>
</reference>
<evidence type="ECO:0000259" key="1">
    <source>
        <dbReference type="PROSITE" id="PS50142"/>
    </source>
</evidence>
<protein>
    <recommendedName>
        <fullName evidence="1">RNase III domain-containing protein</fullName>
    </recommendedName>
</protein>
<dbReference type="EMBL" id="LCTV02000001">
    <property type="protein sequence ID" value="PRQ78189.1"/>
    <property type="molecule type" value="Genomic_DNA"/>
</dbReference>
<dbReference type="InterPro" id="IPR036389">
    <property type="entry name" value="RNase_III_sf"/>
</dbReference>
<dbReference type="SUPFAM" id="SSF69065">
    <property type="entry name" value="RNase III domain-like"/>
    <property type="match status" value="1"/>
</dbReference>
<name>A0A2T0AJL2_RHOTO</name>
<dbReference type="CDD" id="cd00593">
    <property type="entry name" value="RIBOc"/>
    <property type="match status" value="1"/>
</dbReference>
<dbReference type="InterPro" id="IPR000999">
    <property type="entry name" value="RNase_III_dom"/>
</dbReference>
<dbReference type="SMART" id="SM00535">
    <property type="entry name" value="RIBOc"/>
    <property type="match status" value="1"/>
</dbReference>
<feature type="domain" description="RNase III" evidence="1">
    <location>
        <begin position="34"/>
        <end position="148"/>
    </location>
</feature>
<dbReference type="OrthoDB" id="2392202at2759"/>
<dbReference type="Gene3D" id="1.10.1520.10">
    <property type="entry name" value="Ribonuclease III domain"/>
    <property type="match status" value="1"/>
</dbReference>
<dbReference type="Proteomes" id="UP000239560">
    <property type="component" value="Unassembled WGS sequence"/>
</dbReference>
<dbReference type="GO" id="GO:0004525">
    <property type="term" value="F:ribonuclease III activity"/>
    <property type="evidence" value="ECO:0007669"/>
    <property type="project" value="InterPro"/>
</dbReference>
<proteinExistence type="predicted"/>